<dbReference type="InterPro" id="IPR036249">
    <property type="entry name" value="Thioredoxin-like_sf"/>
</dbReference>
<dbReference type="Pfam" id="PF06764">
    <property type="entry name" value="DUF1223"/>
    <property type="match status" value="1"/>
</dbReference>
<accession>A0ABX6DWY4</accession>
<dbReference type="PANTHER" id="PTHR36057:SF1">
    <property type="entry name" value="LIPOPROTEIN LIPID ATTACHMENT SITE-LIKE PROTEIN, PUTATIVE (DUF1223)-RELATED"/>
    <property type="match status" value="1"/>
</dbReference>
<proteinExistence type="predicted"/>
<reference evidence="2 3" key="1">
    <citation type="submission" date="2019-10" db="EMBL/GenBank/DDBJ databases">
        <title>Genome Sequence of Micromonospora terminaliae DSM 101760.</title>
        <authorList>
            <person name="Guo L."/>
        </authorList>
    </citation>
    <scope>NUCLEOTIDE SEQUENCE [LARGE SCALE GENOMIC DNA]</scope>
    <source>
        <strain evidence="2 3">DSM 101760</strain>
    </source>
</reference>
<gene>
    <name evidence="2" type="ORF">GCE86_03465</name>
</gene>
<sequence>MVRAATGNGLPPAAPTDARSHVMTDLSPTGSPPQAGDGGFAVVEMFTSQGCESCPPAEEVLTEIERDARRRGEPVFALGFHVDYWDHLGWPDPYAAAAYTARQEAYARAFGTGHLYTPQMVVNGTAEFVGSDRRRAADAIASALSAPATAPVGLTVGAAGGGHVAVDYRVDRPPARGMLHVAVVERGLENDVPRGENAGRRLRQDNVVRAFTSVGLAAEEGRVDLTVPPDLDPAQASVVGYVQQEGERAVVGAAAVDVSA</sequence>
<evidence type="ECO:0000256" key="1">
    <source>
        <dbReference type="SAM" id="MobiDB-lite"/>
    </source>
</evidence>
<feature type="region of interest" description="Disordered" evidence="1">
    <location>
        <begin position="1"/>
        <end position="38"/>
    </location>
</feature>
<name>A0ABX6DWY4_9ACTN</name>
<protein>
    <submittedName>
        <fullName evidence="2">DUF1223 domain-containing protein</fullName>
    </submittedName>
</protein>
<keyword evidence="3" id="KW-1185">Reference proteome</keyword>
<organism evidence="2 3">
    <name type="scientific">Micromonospora terminaliae</name>
    <dbReference type="NCBI Taxonomy" id="1914461"/>
    <lineage>
        <taxon>Bacteria</taxon>
        <taxon>Bacillati</taxon>
        <taxon>Actinomycetota</taxon>
        <taxon>Actinomycetes</taxon>
        <taxon>Micromonosporales</taxon>
        <taxon>Micromonosporaceae</taxon>
        <taxon>Micromonospora</taxon>
    </lineage>
</organism>
<dbReference type="InterPro" id="IPR010634">
    <property type="entry name" value="DUF1223"/>
</dbReference>
<dbReference type="PANTHER" id="PTHR36057">
    <property type="match status" value="1"/>
</dbReference>
<dbReference type="SUPFAM" id="SSF52833">
    <property type="entry name" value="Thioredoxin-like"/>
    <property type="match status" value="1"/>
</dbReference>
<evidence type="ECO:0000313" key="2">
    <source>
        <dbReference type="EMBL" id="QGL46187.1"/>
    </source>
</evidence>
<dbReference type="Proteomes" id="UP000402241">
    <property type="component" value="Chromosome"/>
</dbReference>
<dbReference type="EMBL" id="CP045309">
    <property type="protein sequence ID" value="QGL46187.1"/>
    <property type="molecule type" value="Genomic_DNA"/>
</dbReference>
<evidence type="ECO:0000313" key="3">
    <source>
        <dbReference type="Proteomes" id="UP000402241"/>
    </source>
</evidence>